<dbReference type="Proteomes" id="UP000789706">
    <property type="component" value="Unassembled WGS sequence"/>
</dbReference>
<evidence type="ECO:0000313" key="2">
    <source>
        <dbReference type="Proteomes" id="UP000789706"/>
    </source>
</evidence>
<keyword evidence="2" id="KW-1185">Reference proteome</keyword>
<sequence length="207" mass="23738">MHNDASHRFQHEQAHENVNNEYDNEKPVITLEPQDDVFEDSLLQEDTCYIVDNKLINNNVLTKDIQENWNDIINTIERFLASASTSSSVSIPTSDSDDQDTERDVQAERVKQYLANIMKNVNMLKDCAIDGNTKACLATDEDLSLKDNDRRCIKLSMDLPVFASNLWKMWITSVPAQLGNVDTEIDKVKVLPKKKRKNKNFMQCTND</sequence>
<gene>
    <name evidence="1" type="ORF">DEBURN_LOCUS8684</name>
</gene>
<proteinExistence type="predicted"/>
<name>A0A9N9C0K8_9GLOM</name>
<protein>
    <submittedName>
        <fullName evidence="1">10213_t:CDS:1</fullName>
    </submittedName>
</protein>
<reference evidence="1" key="1">
    <citation type="submission" date="2021-06" db="EMBL/GenBank/DDBJ databases">
        <authorList>
            <person name="Kallberg Y."/>
            <person name="Tangrot J."/>
            <person name="Rosling A."/>
        </authorList>
    </citation>
    <scope>NUCLEOTIDE SEQUENCE</scope>
    <source>
        <strain evidence="1">AZ414A</strain>
    </source>
</reference>
<dbReference type="OrthoDB" id="10531063at2759"/>
<dbReference type="AlphaFoldDB" id="A0A9N9C0K8"/>
<accession>A0A9N9C0K8</accession>
<dbReference type="EMBL" id="CAJVPK010001357">
    <property type="protein sequence ID" value="CAG8583423.1"/>
    <property type="molecule type" value="Genomic_DNA"/>
</dbReference>
<comment type="caution">
    <text evidence="1">The sequence shown here is derived from an EMBL/GenBank/DDBJ whole genome shotgun (WGS) entry which is preliminary data.</text>
</comment>
<evidence type="ECO:0000313" key="1">
    <source>
        <dbReference type="EMBL" id="CAG8583423.1"/>
    </source>
</evidence>
<organism evidence="1 2">
    <name type="scientific">Diversispora eburnea</name>
    <dbReference type="NCBI Taxonomy" id="1213867"/>
    <lineage>
        <taxon>Eukaryota</taxon>
        <taxon>Fungi</taxon>
        <taxon>Fungi incertae sedis</taxon>
        <taxon>Mucoromycota</taxon>
        <taxon>Glomeromycotina</taxon>
        <taxon>Glomeromycetes</taxon>
        <taxon>Diversisporales</taxon>
        <taxon>Diversisporaceae</taxon>
        <taxon>Diversispora</taxon>
    </lineage>
</organism>